<dbReference type="PANTHER" id="PTHR10075:SF100">
    <property type="entry name" value="FASCICLIN-2"/>
    <property type="match status" value="1"/>
</dbReference>
<feature type="domain" description="Ig-like" evidence="2">
    <location>
        <begin position="134"/>
        <end position="220"/>
    </location>
</feature>
<evidence type="ECO:0000313" key="3">
    <source>
        <dbReference type="Proteomes" id="UP000694941"/>
    </source>
</evidence>
<dbReference type="RefSeq" id="XP_022236191.1">
    <property type="nucleotide sequence ID" value="XM_022380483.1"/>
</dbReference>
<proteinExistence type="predicted"/>
<reference evidence="4" key="1">
    <citation type="submission" date="2025-08" db="UniProtKB">
        <authorList>
            <consortium name="RefSeq"/>
        </authorList>
    </citation>
    <scope>IDENTIFICATION</scope>
    <source>
        <tissue evidence="4">Muscle</tissue>
    </source>
</reference>
<dbReference type="InterPro" id="IPR003598">
    <property type="entry name" value="Ig_sub2"/>
</dbReference>
<dbReference type="GeneID" id="111083787"/>
<dbReference type="SUPFAM" id="SSF48726">
    <property type="entry name" value="Immunoglobulin"/>
    <property type="match status" value="2"/>
</dbReference>
<dbReference type="PANTHER" id="PTHR10075">
    <property type="entry name" value="BASIGIN RELATED"/>
    <property type="match status" value="1"/>
</dbReference>
<dbReference type="Pfam" id="PF07679">
    <property type="entry name" value="I-set"/>
    <property type="match status" value="1"/>
</dbReference>
<dbReference type="SMART" id="SM00408">
    <property type="entry name" value="IGc2"/>
    <property type="match status" value="2"/>
</dbReference>
<sequence length="227" mass="25417">MQVLNTVISSLPVDVRRRSSAKIFIFAVVFYSSGVAQVPPKIQPFAFPAFVEEGKHIQVTCGLETHDTAEYFKWFKDGHPLHSGTKWTILSPGRVSVLIINSATTETSGNYTCAVRNSVGQDEFTTELRVKGPPKWKQQPKDMESSIGETVRFHCSAWGYPIPSIIWKRQKGEKYVDVSKTSESNGTLTIQDIRKHNAGFYICEANNGIGDSLSKQVELYIRAFLLI</sequence>
<evidence type="ECO:0000259" key="2">
    <source>
        <dbReference type="PROSITE" id="PS50835"/>
    </source>
</evidence>
<dbReference type="Gene3D" id="2.60.40.10">
    <property type="entry name" value="Immunoglobulins"/>
    <property type="match status" value="2"/>
</dbReference>
<evidence type="ECO:0000256" key="1">
    <source>
        <dbReference type="ARBA" id="ARBA00023319"/>
    </source>
</evidence>
<dbReference type="SMART" id="SM00409">
    <property type="entry name" value="IG"/>
    <property type="match status" value="2"/>
</dbReference>
<dbReference type="InterPro" id="IPR003599">
    <property type="entry name" value="Ig_sub"/>
</dbReference>
<organism evidence="3 4">
    <name type="scientific">Limulus polyphemus</name>
    <name type="common">Atlantic horseshoe crab</name>
    <dbReference type="NCBI Taxonomy" id="6850"/>
    <lineage>
        <taxon>Eukaryota</taxon>
        <taxon>Metazoa</taxon>
        <taxon>Ecdysozoa</taxon>
        <taxon>Arthropoda</taxon>
        <taxon>Chelicerata</taxon>
        <taxon>Merostomata</taxon>
        <taxon>Xiphosura</taxon>
        <taxon>Limulidae</taxon>
        <taxon>Limulus</taxon>
    </lineage>
</organism>
<feature type="domain" description="Ig-like" evidence="2">
    <location>
        <begin position="40"/>
        <end position="131"/>
    </location>
</feature>
<dbReference type="PROSITE" id="PS50835">
    <property type="entry name" value="IG_LIKE"/>
    <property type="match status" value="2"/>
</dbReference>
<keyword evidence="3" id="KW-1185">Reference proteome</keyword>
<dbReference type="InterPro" id="IPR007110">
    <property type="entry name" value="Ig-like_dom"/>
</dbReference>
<name>A0ABM1RXT6_LIMPO</name>
<gene>
    <name evidence="4" type="primary">LOC111083787</name>
</gene>
<dbReference type="Pfam" id="PF13927">
    <property type="entry name" value="Ig_3"/>
    <property type="match status" value="1"/>
</dbReference>
<dbReference type="InterPro" id="IPR013098">
    <property type="entry name" value="Ig_I-set"/>
</dbReference>
<dbReference type="InterPro" id="IPR013783">
    <property type="entry name" value="Ig-like_fold"/>
</dbReference>
<dbReference type="InterPro" id="IPR036179">
    <property type="entry name" value="Ig-like_dom_sf"/>
</dbReference>
<accession>A0ABM1RXT6</accession>
<keyword evidence="1" id="KW-0393">Immunoglobulin domain</keyword>
<protein>
    <submittedName>
        <fullName evidence="4">Down syndrome cell adhesion molecule-like protein Dscam2 isoform X1</fullName>
    </submittedName>
</protein>
<dbReference type="Proteomes" id="UP000694941">
    <property type="component" value="Unplaced"/>
</dbReference>
<evidence type="ECO:0000313" key="4">
    <source>
        <dbReference type="RefSeq" id="XP_022236191.1"/>
    </source>
</evidence>